<dbReference type="InterPro" id="IPR017143">
    <property type="entry name" value="UCP037225"/>
</dbReference>
<accession>A0A432W686</accession>
<comment type="caution">
    <text evidence="1">The sequence shown here is derived from an EMBL/GenBank/DDBJ whole genome shotgun (WGS) entry which is preliminary data.</text>
</comment>
<dbReference type="Pfam" id="PF14255">
    <property type="entry name" value="Zn_ribbon_21"/>
    <property type="match status" value="1"/>
</dbReference>
<dbReference type="RefSeq" id="WP_126802305.1">
    <property type="nucleotide sequence ID" value="NZ_PIPL01000001.1"/>
</dbReference>
<evidence type="ECO:0000313" key="2">
    <source>
        <dbReference type="Proteomes" id="UP000288293"/>
    </source>
</evidence>
<dbReference type="PIRSF" id="PIRSF037225">
    <property type="entry name" value="UCP037225"/>
    <property type="match status" value="1"/>
</dbReference>
<organism evidence="1 2">
    <name type="scientific">Aliidiomarina minuta</name>
    <dbReference type="NCBI Taxonomy" id="880057"/>
    <lineage>
        <taxon>Bacteria</taxon>
        <taxon>Pseudomonadati</taxon>
        <taxon>Pseudomonadota</taxon>
        <taxon>Gammaproteobacteria</taxon>
        <taxon>Alteromonadales</taxon>
        <taxon>Idiomarinaceae</taxon>
        <taxon>Aliidiomarina</taxon>
    </lineage>
</organism>
<dbReference type="Proteomes" id="UP000288293">
    <property type="component" value="Unassembled WGS sequence"/>
</dbReference>
<protein>
    <submittedName>
        <fullName evidence="1">CPXCG motif-containing cysteine-rich protein</fullName>
    </submittedName>
</protein>
<dbReference type="OrthoDB" id="9814566at2"/>
<evidence type="ECO:0000313" key="1">
    <source>
        <dbReference type="EMBL" id="RUO25585.1"/>
    </source>
</evidence>
<proteinExistence type="predicted"/>
<dbReference type="EMBL" id="PIPL01000001">
    <property type="protein sequence ID" value="RUO25585.1"/>
    <property type="molecule type" value="Genomic_DNA"/>
</dbReference>
<gene>
    <name evidence="1" type="ORF">CWE09_02310</name>
</gene>
<dbReference type="InterPro" id="IPR025990">
    <property type="entry name" value="zinc_ribbon_bacterial"/>
</dbReference>
<sequence length="70" mass="7966">MSDTSKVRDTIVHCPHCGHSIHLDVDISEEEQDYQDECPACGGDIHVRMHRDVGDGKLHLKVDADDEQYY</sequence>
<keyword evidence="2" id="KW-1185">Reference proteome</keyword>
<reference evidence="1 2" key="1">
    <citation type="journal article" date="2011" name="Front. Microbiol.">
        <title>Genomic signatures of strain selection and enhancement in Bacillus atrophaeus var. globigii, a historical biowarfare simulant.</title>
        <authorList>
            <person name="Gibbons H.S."/>
            <person name="Broomall S.M."/>
            <person name="McNew L.A."/>
            <person name="Daligault H."/>
            <person name="Chapman C."/>
            <person name="Bruce D."/>
            <person name="Karavis M."/>
            <person name="Krepps M."/>
            <person name="McGregor P.A."/>
            <person name="Hong C."/>
            <person name="Park K.H."/>
            <person name="Akmal A."/>
            <person name="Feldman A."/>
            <person name="Lin J.S."/>
            <person name="Chang W.E."/>
            <person name="Higgs B.W."/>
            <person name="Demirev P."/>
            <person name="Lindquist J."/>
            <person name="Liem A."/>
            <person name="Fochler E."/>
            <person name="Read T.D."/>
            <person name="Tapia R."/>
            <person name="Johnson S."/>
            <person name="Bishop-Lilly K.A."/>
            <person name="Detter C."/>
            <person name="Han C."/>
            <person name="Sozhamannan S."/>
            <person name="Rosenzweig C.N."/>
            <person name="Skowronski E.W."/>
        </authorList>
    </citation>
    <scope>NUCLEOTIDE SEQUENCE [LARGE SCALE GENOMIC DNA]</scope>
    <source>
        <strain evidence="1 2">MLST1</strain>
    </source>
</reference>
<dbReference type="AlphaFoldDB" id="A0A432W686"/>
<name>A0A432W686_9GAMM</name>